<evidence type="ECO:0000256" key="7">
    <source>
        <dbReference type="ARBA" id="ARBA00022927"/>
    </source>
</evidence>
<evidence type="ECO:0000256" key="12">
    <source>
        <dbReference type="ARBA" id="ARBA00023316"/>
    </source>
</evidence>
<dbReference type="SMART" id="SM00353">
    <property type="entry name" value="HLH"/>
    <property type="match status" value="1"/>
</dbReference>
<dbReference type="GO" id="GO:0030117">
    <property type="term" value="C:membrane coat"/>
    <property type="evidence" value="ECO:0007669"/>
    <property type="project" value="InterPro"/>
</dbReference>
<reference evidence="16 17" key="1">
    <citation type="submission" date="2023-03" db="EMBL/GenBank/DDBJ databases">
        <title>Mating type loci evolution in Malassezia.</title>
        <authorList>
            <person name="Coelho M.A."/>
        </authorList>
    </citation>
    <scope>NUCLEOTIDE SEQUENCE [LARGE SCALE GENOMIC DNA]</scope>
    <source>
        <strain evidence="16 17">CBS 13387</strain>
    </source>
</reference>
<dbReference type="SUPFAM" id="SSF47459">
    <property type="entry name" value="HLH, helix-loop-helix DNA-binding domain"/>
    <property type="match status" value="1"/>
</dbReference>
<dbReference type="InterPro" id="IPR000757">
    <property type="entry name" value="Beta-glucanase-like"/>
</dbReference>
<dbReference type="Proteomes" id="UP001217582">
    <property type="component" value="Chromosome 3"/>
</dbReference>
<evidence type="ECO:0000313" key="17">
    <source>
        <dbReference type="Proteomes" id="UP001217582"/>
    </source>
</evidence>
<evidence type="ECO:0000259" key="14">
    <source>
        <dbReference type="PROSITE" id="PS50888"/>
    </source>
</evidence>
<keyword evidence="17" id="KW-1185">Reference proteome</keyword>
<evidence type="ECO:0008006" key="18">
    <source>
        <dbReference type="Google" id="ProtNLM"/>
    </source>
</evidence>
<keyword evidence="11" id="KW-0325">Glycoprotein</keyword>
<keyword evidence="6" id="KW-0812">Transmembrane</keyword>
<dbReference type="Pfam" id="PF03935">
    <property type="entry name" value="SKN1_KRE6_Sbg1"/>
    <property type="match status" value="1"/>
</dbReference>
<gene>
    <name evidence="16" type="ORF">MARU1_001562</name>
</gene>
<dbReference type="GO" id="GO:0005975">
    <property type="term" value="P:carbohydrate metabolic process"/>
    <property type="evidence" value="ECO:0007669"/>
    <property type="project" value="InterPro"/>
</dbReference>
<keyword evidence="5" id="KW-0813">Transport</keyword>
<dbReference type="InterPro" id="IPR005629">
    <property type="entry name" value="Skn1/Kre6/Sbg1"/>
</dbReference>
<dbReference type="Pfam" id="PF01602">
    <property type="entry name" value="Adaptin_N"/>
    <property type="match status" value="1"/>
</dbReference>
<dbReference type="InterPro" id="IPR016024">
    <property type="entry name" value="ARM-type_fold"/>
</dbReference>
<feature type="domain" description="BHLH" evidence="14">
    <location>
        <begin position="1588"/>
        <end position="1652"/>
    </location>
</feature>
<dbReference type="GO" id="GO:0004553">
    <property type="term" value="F:hydrolase activity, hydrolyzing O-glycosyl compounds"/>
    <property type="evidence" value="ECO:0007669"/>
    <property type="project" value="InterPro"/>
</dbReference>
<dbReference type="InterPro" id="IPR026739">
    <property type="entry name" value="AP_beta"/>
</dbReference>
<dbReference type="PROSITE" id="PS51762">
    <property type="entry name" value="GH16_2"/>
    <property type="match status" value="1"/>
</dbReference>
<dbReference type="GO" id="GO:0046983">
    <property type="term" value="F:protein dimerization activity"/>
    <property type="evidence" value="ECO:0007669"/>
    <property type="project" value="InterPro"/>
</dbReference>
<evidence type="ECO:0000256" key="10">
    <source>
        <dbReference type="ARBA" id="ARBA00023136"/>
    </source>
</evidence>
<comment type="subcellular location">
    <subcellularLocation>
        <location evidence="1">Endomembrane system</location>
    </subcellularLocation>
    <subcellularLocation>
        <location evidence="2">Membrane</location>
        <topology evidence="2">Single-pass type II membrane protein</topology>
    </subcellularLocation>
</comment>
<dbReference type="Gene3D" id="2.60.120.200">
    <property type="match status" value="2"/>
</dbReference>
<keyword evidence="10" id="KW-0472">Membrane</keyword>
<feature type="region of interest" description="Disordered" evidence="13">
    <location>
        <begin position="691"/>
        <end position="717"/>
    </location>
</feature>
<name>A0AAJ5Z462_9BASI</name>
<dbReference type="InterPro" id="IPR002553">
    <property type="entry name" value="Clathrin/coatomer_adapt-like_N"/>
</dbReference>
<feature type="domain" description="GH16" evidence="15">
    <location>
        <begin position="835"/>
        <end position="1206"/>
    </location>
</feature>
<sequence length="1679" mass="190188">MADHGRQDKCFVYGSAEELGSDLVNAKSYSKKMAVMKRIIANATMGNDMSVLCASVAECMSIQDIHMKKMVYFFLSNYGMRKKEALTPYIDLFTQDAKSQDALTRASALRTMSSLLTDEMAHALLDPVRSALYDKKPYVRKTAAMCVARMYMHDAPLMEKSGFIEKLFDMMSDTSTDVMVSAVAALYHMAEKSNTMRLSVNFKQANHLVQVMHQCSEWGQTYIMEMLLFFTPQTGQEAHMLADAMSRHVQVHSPTLALTASKVAMFLMNYISDMERMNALGRWIGYVLIPHMKAPPEILYTILTNVLLYIQRRPMVLRLELFHFFCTYNDPEYIKLVKLDIMYQLATQSNAADVLDELQRCVTDITESIARKAIHIIGRLALKWSLVADKCVAALEIIMQGHADYALQESVIVVKDILRKYPDRYRHIATTLCDHIPSLYESQAKVSIIWILGHFCDYVDGSTDALHDYALSFLDESSDVQLALLTAAVKLFLRKPKSSGAIVQKILHEASDLIANPDVRDRGYFYMRLLTMDANMATAVVFADAAPEEALDLIQQHVLDQLILHGASLVPLLQQNQPVMMQKVRHRFMPDSPALEPSARPHASTHMHAEPAQYHILHDTGEEAAYADLAPPRPKAYATDEDPVDPTTYASRKSFGSENWEDAEDSTELNAFINMPSRVVQDPYLHDLESGTTNASTPTSVKHGVSSQVIEPSSPGMYNNMTKRVGRQPNAESTRPNAGQGVVMLHPMQAESDDYLHIPDKNPDAHSWRPTLRGFGNVFTITIIGLSVLMLFVGYPILADHQRQFNKGLTSFLADAESSKIPVRGLIDEDTEEQFHTWTNPVDNSQYDLVFSDEFNQDGRTFWPGDDPFWEGANFYYAATHDYEWYTPEAITTKDGFLLFTMDEYVERLNLFRSGMLQSWNKFCFQGGYIEGSVILPGTHDMQGFWPGFWLMGNLGRPGYLASTDGMWPYAYEACDVGIMPYQKDTDGSPVAASRVKAKHKNLSALPGMRFPSCTCSGQDHPGPNRKTARSAPELDIFEIQVQGDESYASQSYQVAPYDENYVWFSKKGSYKMYDTDITKRNPWSGNPYQEAMSCTTRLPHWPFFDASTKPKPIRFGVEWDPDFENTGNGHITWYMDGKPTWTLKDAALSGDENTEISRRIFPKEPMSIIMNLGISSGFQPIEWDDLEFPAHLAFDYVRVYQKHGTQKRISCDPDNYPTADYIQRNLELYYNSNLTSYLNSSHEAWPKNSLMNKLLSASLRFYAPHTRVAMFLGREDVVRQGEGSDRSLALPDMSPHLSAPLSEAGMEKIPMSRTPYMDQYDGVSQPQNQSLLPYLISSQSREDTIMRNRVALRSSTPSSEVRPYAPSWRSSTPGASTSSGGSHALYKAPLWRSSSLSGMPSSQKYTLRPSSQHDPYGFVRMAPDEMGNPRYFRWYQRERQVPSIRSMQHPYLAQRYVHRPMEYAHRAQMMPTSQTPPRPSPLQTPIQAPGEVASVLEPCLSPSTPNTDVEPLSLDHISHLVPSALHHLFEPDSTQDQPHLDKLRVRKQRLHMAYTTGDWSLSDDVAMLWTDSKKRKASNQGPLSIEEKKANHIASEQKRRSNIRKGYDTLASMLPAVTKTEPEPVPEEDARPNVSNEVSILLEAVKYLQGRLQRHEQLRQRKRDLQHQLFQRYVGMSS</sequence>
<comment type="similarity">
    <text evidence="4">Belongs to the SKN1/KRE6 family.</text>
</comment>
<evidence type="ECO:0000256" key="1">
    <source>
        <dbReference type="ARBA" id="ARBA00004308"/>
    </source>
</evidence>
<organism evidence="16 17">
    <name type="scientific">Malassezia arunalokei</name>
    <dbReference type="NCBI Taxonomy" id="1514897"/>
    <lineage>
        <taxon>Eukaryota</taxon>
        <taxon>Fungi</taxon>
        <taxon>Dikarya</taxon>
        <taxon>Basidiomycota</taxon>
        <taxon>Ustilaginomycotina</taxon>
        <taxon>Malasseziomycetes</taxon>
        <taxon>Malasseziales</taxon>
        <taxon>Malasseziaceae</taxon>
        <taxon>Malassezia</taxon>
    </lineage>
</organism>
<keyword evidence="9" id="KW-1133">Transmembrane helix</keyword>
<keyword evidence="8" id="KW-0735">Signal-anchor</keyword>
<evidence type="ECO:0000256" key="6">
    <source>
        <dbReference type="ARBA" id="ARBA00022692"/>
    </source>
</evidence>
<keyword evidence="12" id="KW-0961">Cell wall biogenesis/degradation</keyword>
<proteinExistence type="inferred from homology"/>
<dbReference type="SUPFAM" id="SSF48371">
    <property type="entry name" value="ARM repeat"/>
    <property type="match status" value="1"/>
</dbReference>
<evidence type="ECO:0000313" key="16">
    <source>
        <dbReference type="EMBL" id="WFD15544.1"/>
    </source>
</evidence>
<evidence type="ECO:0000256" key="8">
    <source>
        <dbReference type="ARBA" id="ARBA00022968"/>
    </source>
</evidence>
<dbReference type="GO" id="GO:0006886">
    <property type="term" value="P:intracellular protein transport"/>
    <property type="evidence" value="ECO:0007669"/>
    <property type="project" value="InterPro"/>
</dbReference>
<dbReference type="GO" id="GO:0012505">
    <property type="term" value="C:endomembrane system"/>
    <property type="evidence" value="ECO:0007669"/>
    <property type="project" value="UniProtKB-SubCell"/>
</dbReference>
<dbReference type="InterPro" id="IPR036638">
    <property type="entry name" value="HLH_DNA-bd_sf"/>
</dbReference>
<evidence type="ECO:0000256" key="4">
    <source>
        <dbReference type="ARBA" id="ARBA00010962"/>
    </source>
</evidence>
<evidence type="ECO:0000256" key="2">
    <source>
        <dbReference type="ARBA" id="ARBA00004606"/>
    </source>
</evidence>
<dbReference type="GO" id="GO:0016192">
    <property type="term" value="P:vesicle-mediated transport"/>
    <property type="evidence" value="ECO:0007669"/>
    <property type="project" value="InterPro"/>
</dbReference>
<evidence type="ECO:0000256" key="11">
    <source>
        <dbReference type="ARBA" id="ARBA00023180"/>
    </source>
</evidence>
<feature type="compositionally biased region" description="Polar residues" evidence="13">
    <location>
        <begin position="648"/>
        <end position="657"/>
    </location>
</feature>
<dbReference type="InterPro" id="IPR011598">
    <property type="entry name" value="bHLH_dom"/>
</dbReference>
<dbReference type="CDD" id="cd02180">
    <property type="entry name" value="GH16_fungal_KRE6_glucanase"/>
    <property type="match status" value="1"/>
</dbReference>
<dbReference type="InterPro" id="IPR011989">
    <property type="entry name" value="ARM-like"/>
</dbReference>
<dbReference type="EMBL" id="CP119918">
    <property type="protein sequence ID" value="WFD15544.1"/>
    <property type="molecule type" value="Genomic_DNA"/>
</dbReference>
<feature type="region of interest" description="Disordered" evidence="13">
    <location>
        <begin position="1351"/>
        <end position="1383"/>
    </location>
</feature>
<dbReference type="InterPro" id="IPR013320">
    <property type="entry name" value="ConA-like_dom_sf"/>
</dbReference>
<feature type="compositionally biased region" description="Low complexity" evidence="13">
    <location>
        <begin position="1371"/>
        <end position="1383"/>
    </location>
</feature>
<evidence type="ECO:0000256" key="5">
    <source>
        <dbReference type="ARBA" id="ARBA00022448"/>
    </source>
</evidence>
<evidence type="ECO:0000256" key="9">
    <source>
        <dbReference type="ARBA" id="ARBA00022989"/>
    </source>
</evidence>
<dbReference type="Pfam" id="PF00010">
    <property type="entry name" value="HLH"/>
    <property type="match status" value="1"/>
</dbReference>
<evidence type="ECO:0000256" key="13">
    <source>
        <dbReference type="SAM" id="MobiDB-lite"/>
    </source>
</evidence>
<dbReference type="Gene3D" id="1.25.10.10">
    <property type="entry name" value="Leucine-rich Repeat Variant"/>
    <property type="match status" value="1"/>
</dbReference>
<protein>
    <recommendedName>
        <fullName evidence="18">BHLH domain-containing protein</fullName>
    </recommendedName>
</protein>
<dbReference type="PANTHER" id="PTHR11134">
    <property type="entry name" value="ADAPTOR COMPLEX SUBUNIT BETA FAMILY MEMBER"/>
    <property type="match status" value="1"/>
</dbReference>
<dbReference type="Gene3D" id="4.10.280.10">
    <property type="entry name" value="Helix-loop-helix DNA-binding domain"/>
    <property type="match status" value="1"/>
</dbReference>
<comment type="similarity">
    <text evidence="3">Belongs to the adaptor complexes large subunit family.</text>
</comment>
<accession>A0AAJ5Z462</accession>
<feature type="region of interest" description="Disordered" evidence="13">
    <location>
        <begin position="633"/>
        <end position="660"/>
    </location>
</feature>
<evidence type="ECO:0000259" key="15">
    <source>
        <dbReference type="PROSITE" id="PS51762"/>
    </source>
</evidence>
<keyword evidence="7" id="KW-0653">Protein transport</keyword>
<evidence type="ECO:0000256" key="3">
    <source>
        <dbReference type="ARBA" id="ARBA00006613"/>
    </source>
</evidence>
<dbReference type="PROSITE" id="PS50888">
    <property type="entry name" value="BHLH"/>
    <property type="match status" value="1"/>
</dbReference>
<dbReference type="SUPFAM" id="SSF49899">
    <property type="entry name" value="Concanavalin A-like lectins/glucanases"/>
    <property type="match status" value="1"/>
</dbReference>